<evidence type="ECO:0000256" key="3">
    <source>
        <dbReference type="ARBA" id="ARBA00022917"/>
    </source>
</evidence>
<dbReference type="Proteomes" id="UP000649617">
    <property type="component" value="Unassembled WGS sequence"/>
</dbReference>
<dbReference type="GO" id="GO:0016281">
    <property type="term" value="C:eukaryotic translation initiation factor 4F complex"/>
    <property type="evidence" value="ECO:0007669"/>
    <property type="project" value="TreeGrafter"/>
</dbReference>
<dbReference type="Pfam" id="PF02854">
    <property type="entry name" value="MIF4G"/>
    <property type="match status" value="1"/>
</dbReference>
<organism evidence="5 6">
    <name type="scientific">Symbiodinium pilosum</name>
    <name type="common">Dinoflagellate</name>
    <dbReference type="NCBI Taxonomy" id="2952"/>
    <lineage>
        <taxon>Eukaryota</taxon>
        <taxon>Sar</taxon>
        <taxon>Alveolata</taxon>
        <taxon>Dinophyceae</taxon>
        <taxon>Suessiales</taxon>
        <taxon>Symbiodiniaceae</taxon>
        <taxon>Symbiodinium</taxon>
    </lineage>
</organism>
<dbReference type="InterPro" id="IPR016024">
    <property type="entry name" value="ARM-type_fold"/>
</dbReference>
<feature type="domain" description="MIF4G" evidence="4">
    <location>
        <begin position="95"/>
        <end position="329"/>
    </location>
</feature>
<protein>
    <submittedName>
        <fullName evidence="5">EIF(ISO)4G2 protein</fullName>
    </submittedName>
</protein>
<evidence type="ECO:0000313" key="6">
    <source>
        <dbReference type="Proteomes" id="UP000649617"/>
    </source>
</evidence>
<sequence length="344" mass="38433">MAADLGGCPGDGELLQVALLSGRKIQLAVQRETTFKEVKEAAENELEVGIRHFVREDGTVMGEAHMAWTIAKVDLHEGETLQAVAGYHLRIRRDAQVLVDKIVSVNRRGFRNITNDLAGIQLQNAEELKCIVQVIFKKAIAEPSCVETCARLAGTLKGCYPEFPPESDSQKPLSFTRALLTICQEEFESMAAAFEALREDGTKSLSSEALQAELKSQKDMMLACMAFAGHLFLQRLLPMKVIEQATNDLIGTREDDQSPPEEHLIECVVELLTLVGQTLDDCVPHGVNVMNACAARLRDLARLRAEGKRVFSSQIRNAIHDLLDWRRNNWQPPMRWEHRAEHAL</sequence>
<dbReference type="PANTHER" id="PTHR23253">
    <property type="entry name" value="EUKARYOTIC TRANSLATION INITIATION FACTOR 4 GAMMA"/>
    <property type="match status" value="1"/>
</dbReference>
<dbReference type="EMBL" id="CAJNIZ010044621">
    <property type="protein sequence ID" value="CAE7695747.1"/>
    <property type="molecule type" value="Genomic_DNA"/>
</dbReference>
<dbReference type="Gene3D" id="1.25.40.180">
    <property type="match status" value="1"/>
</dbReference>
<evidence type="ECO:0000256" key="1">
    <source>
        <dbReference type="ARBA" id="ARBA00005775"/>
    </source>
</evidence>
<evidence type="ECO:0000313" key="5">
    <source>
        <dbReference type="EMBL" id="CAE7695747.1"/>
    </source>
</evidence>
<keyword evidence="3" id="KW-0648">Protein biosynthesis</keyword>
<dbReference type="InterPro" id="IPR003890">
    <property type="entry name" value="MIF4G-like_typ-3"/>
</dbReference>
<comment type="similarity">
    <text evidence="1">Belongs to the eukaryotic initiation factor 4G family.</text>
</comment>
<comment type="caution">
    <text evidence="5">The sequence shown here is derived from an EMBL/GenBank/DDBJ whole genome shotgun (WGS) entry which is preliminary data.</text>
</comment>
<gene>
    <name evidence="5" type="primary">EIF(ISO)4G2</name>
    <name evidence="5" type="ORF">SPIL2461_LOCUS19515</name>
</gene>
<proteinExistence type="inferred from homology"/>
<dbReference type="OrthoDB" id="514777at2759"/>
<dbReference type="AlphaFoldDB" id="A0A812WT14"/>
<name>A0A812WT14_SYMPI</name>
<keyword evidence="6" id="KW-1185">Reference proteome</keyword>
<dbReference type="SMART" id="SM00543">
    <property type="entry name" value="MIF4G"/>
    <property type="match status" value="1"/>
</dbReference>
<reference evidence="5" key="1">
    <citation type="submission" date="2021-02" db="EMBL/GenBank/DDBJ databases">
        <authorList>
            <person name="Dougan E. K."/>
            <person name="Rhodes N."/>
            <person name="Thang M."/>
            <person name="Chan C."/>
        </authorList>
    </citation>
    <scope>NUCLEOTIDE SEQUENCE</scope>
</reference>
<dbReference type="GO" id="GO:0003729">
    <property type="term" value="F:mRNA binding"/>
    <property type="evidence" value="ECO:0007669"/>
    <property type="project" value="TreeGrafter"/>
</dbReference>
<evidence type="ECO:0000259" key="4">
    <source>
        <dbReference type="SMART" id="SM00543"/>
    </source>
</evidence>
<accession>A0A812WT14</accession>
<keyword evidence="2" id="KW-0396">Initiation factor</keyword>
<dbReference type="SUPFAM" id="SSF48371">
    <property type="entry name" value="ARM repeat"/>
    <property type="match status" value="1"/>
</dbReference>
<evidence type="ECO:0000256" key="2">
    <source>
        <dbReference type="ARBA" id="ARBA00022540"/>
    </source>
</evidence>
<dbReference type="PANTHER" id="PTHR23253:SF9">
    <property type="entry name" value="EUKARYOTIC TRANSLATION INITIATION FACTOR 4 GAMMA 2"/>
    <property type="match status" value="1"/>
</dbReference>
<dbReference type="GO" id="GO:0003743">
    <property type="term" value="F:translation initiation factor activity"/>
    <property type="evidence" value="ECO:0007669"/>
    <property type="project" value="UniProtKB-KW"/>
</dbReference>